<dbReference type="GeneID" id="102348870"/>
<dbReference type="InterPro" id="IPR026669">
    <property type="entry name" value="Arsenite_MeTrfase-like"/>
</dbReference>
<dbReference type="KEGG" id="lcm:102348870"/>
<dbReference type="HOGENOM" id="CLU_057934_0_0_1"/>
<proteinExistence type="predicted"/>
<dbReference type="EMBL" id="AFYH01017664">
    <property type="status" value="NOT_ANNOTATED_CDS"/>
    <property type="molecule type" value="Genomic_DNA"/>
</dbReference>
<reference evidence="2" key="2">
    <citation type="submission" date="2025-08" db="UniProtKB">
        <authorList>
            <consortium name="Ensembl"/>
        </authorList>
    </citation>
    <scope>IDENTIFICATION</scope>
</reference>
<dbReference type="GO" id="GO:0008757">
    <property type="term" value="F:S-adenosylmethionine-dependent methyltransferase activity"/>
    <property type="evidence" value="ECO:0007669"/>
    <property type="project" value="InterPro"/>
</dbReference>
<dbReference type="InterPro" id="IPR029063">
    <property type="entry name" value="SAM-dependent_MTases_sf"/>
</dbReference>
<dbReference type="AlphaFoldDB" id="H3BES2"/>
<dbReference type="PANTHER" id="PTHR43675">
    <property type="entry name" value="ARSENITE METHYLTRANSFERASE"/>
    <property type="match status" value="1"/>
</dbReference>
<keyword evidence="3" id="KW-1185">Reference proteome</keyword>
<dbReference type="RefSeq" id="XP_005989238.1">
    <property type="nucleotide sequence ID" value="XM_005989176.3"/>
</dbReference>
<dbReference type="CDD" id="cd02440">
    <property type="entry name" value="AdoMet_MTases"/>
    <property type="match status" value="1"/>
</dbReference>
<protein>
    <submittedName>
        <fullName evidence="2">Zgc:109986</fullName>
    </submittedName>
</protein>
<evidence type="ECO:0000259" key="1">
    <source>
        <dbReference type="Pfam" id="PF08241"/>
    </source>
</evidence>
<dbReference type="OrthoDB" id="15794at2759"/>
<dbReference type="Bgee" id="ENSLACG00000017921">
    <property type="expression patterns" value="Expressed in pelvic fin and 6 other cell types or tissues"/>
</dbReference>
<organism evidence="2 3">
    <name type="scientific">Latimeria chalumnae</name>
    <name type="common">Coelacanth</name>
    <dbReference type="NCBI Taxonomy" id="7897"/>
    <lineage>
        <taxon>Eukaryota</taxon>
        <taxon>Metazoa</taxon>
        <taxon>Chordata</taxon>
        <taxon>Craniata</taxon>
        <taxon>Vertebrata</taxon>
        <taxon>Euteleostomi</taxon>
        <taxon>Coelacanthiformes</taxon>
        <taxon>Coelacanthidae</taxon>
        <taxon>Latimeria</taxon>
    </lineage>
</organism>
<dbReference type="SUPFAM" id="SSF53335">
    <property type="entry name" value="S-adenosyl-L-methionine-dependent methyltransferases"/>
    <property type="match status" value="1"/>
</dbReference>
<dbReference type="Pfam" id="PF08241">
    <property type="entry name" value="Methyltransf_11"/>
    <property type="match status" value="1"/>
</dbReference>
<dbReference type="Gene3D" id="3.40.50.150">
    <property type="entry name" value="Vaccinia Virus protein VP39"/>
    <property type="match status" value="1"/>
</dbReference>
<evidence type="ECO:0000313" key="3">
    <source>
        <dbReference type="Proteomes" id="UP000008672"/>
    </source>
</evidence>
<dbReference type="EMBL" id="AFYH01017663">
    <property type="status" value="NOT_ANNOTATED_CDS"/>
    <property type="molecule type" value="Genomic_DNA"/>
</dbReference>
<reference evidence="2" key="3">
    <citation type="submission" date="2025-09" db="UniProtKB">
        <authorList>
            <consortium name="Ensembl"/>
        </authorList>
    </citation>
    <scope>IDENTIFICATION</scope>
</reference>
<dbReference type="InterPro" id="IPR013216">
    <property type="entry name" value="Methyltransf_11"/>
</dbReference>
<dbReference type="eggNOG" id="ENOG502QTI1">
    <property type="taxonomic scope" value="Eukaryota"/>
</dbReference>
<dbReference type="STRING" id="7897.ENSLACP00000020393"/>
<dbReference type="GeneTree" id="ENSGT00390000012799"/>
<dbReference type="Proteomes" id="UP000008672">
    <property type="component" value="Unassembled WGS sequence"/>
</dbReference>
<name>H3BES2_LATCH</name>
<feature type="domain" description="Methyltransferase type 11" evidence="1">
    <location>
        <begin position="149"/>
        <end position="249"/>
    </location>
</feature>
<dbReference type="OMA" id="AWECISH"/>
<reference evidence="3" key="1">
    <citation type="submission" date="2011-08" db="EMBL/GenBank/DDBJ databases">
        <title>The draft genome of Latimeria chalumnae.</title>
        <authorList>
            <person name="Di Palma F."/>
            <person name="Alfoldi J."/>
            <person name="Johnson J."/>
            <person name="Berlin A."/>
            <person name="Gnerre S."/>
            <person name="Jaffe D."/>
            <person name="MacCallum I."/>
            <person name="Young S."/>
            <person name="Walker B.J."/>
            <person name="Lander E."/>
            <person name="Lindblad-Toh K."/>
        </authorList>
    </citation>
    <scope>NUCLEOTIDE SEQUENCE [LARGE SCALE GENOMIC DNA]</scope>
    <source>
        <strain evidence="3">Wild caught</strain>
    </source>
</reference>
<gene>
    <name evidence="2" type="primary">ZGC:109986</name>
</gene>
<dbReference type="Ensembl" id="ENSLACT00000020533.1">
    <property type="protein sequence ID" value="ENSLACP00000020393.1"/>
    <property type="gene ID" value="ENSLACG00000017921.1"/>
</dbReference>
<dbReference type="InParanoid" id="H3BES2"/>
<sequence>MDFNTAKNMILELMIKVAPRDRLKLVEWIKTSDDINDSGTKNSDVVLESIAEDLRCCLPVEAMLNSEPLVILKTKQKPEPTIHVDAFLYDDDFVDSLCEEGKMSRTYCLNCGSHRTASLGFISHSFSIPELKFLFHHVLPDLTGKTLVDVGSRLGAVLYAGYLYSSASQLIGVEINTDFCQLQEAAIKKYNFADRIQVVHTDICTQSFILQNADVIIMNNVFEYFLEKEEQVRAWQCISQNVRKKGTLLVTVPGLQESLSYLQTGIQLSEWIEELPLDYDVYLGKDTDTEGLKQIHLYQVI</sequence>
<evidence type="ECO:0000313" key="2">
    <source>
        <dbReference type="Ensembl" id="ENSLACP00000020393.1"/>
    </source>
</evidence>
<accession>H3BES2</accession>
<dbReference type="PANTHER" id="PTHR43675:SF1">
    <property type="entry name" value="RIKEN CDNA 2700097O09 GENE"/>
    <property type="match status" value="1"/>
</dbReference>